<dbReference type="InterPro" id="IPR012851">
    <property type="entry name" value="Spore_coat_CotF-like"/>
</dbReference>
<reference evidence="2 3" key="1">
    <citation type="submission" date="2017-07" db="EMBL/GenBank/DDBJ databases">
        <title>Paenibacillus herberti R33 genome sequencing and assembly.</title>
        <authorList>
            <person name="Su W."/>
        </authorList>
    </citation>
    <scope>NUCLEOTIDE SEQUENCE [LARGE SCALE GENOMIC DNA]</scope>
    <source>
        <strain evidence="2 3">R33</strain>
    </source>
</reference>
<protein>
    <submittedName>
        <fullName evidence="2">Spore coat protein</fullName>
    </submittedName>
</protein>
<dbReference type="EMBL" id="NMUQ01000001">
    <property type="protein sequence ID" value="OXM17595.1"/>
    <property type="molecule type" value="Genomic_DNA"/>
</dbReference>
<dbReference type="OrthoDB" id="2382401at2"/>
<dbReference type="AlphaFoldDB" id="A0A229P6M1"/>
<organism evidence="2 3">
    <name type="scientific">Paenibacillus herberti</name>
    <dbReference type="NCBI Taxonomy" id="1619309"/>
    <lineage>
        <taxon>Bacteria</taxon>
        <taxon>Bacillati</taxon>
        <taxon>Bacillota</taxon>
        <taxon>Bacilli</taxon>
        <taxon>Bacillales</taxon>
        <taxon>Paenibacillaceae</taxon>
        <taxon>Paenibacillus</taxon>
    </lineage>
</organism>
<keyword evidence="2" id="KW-0946">Virion</keyword>
<sequence>MQLPKLPDADWAYTVLSDLKRVVREYATAATESTCPDVRKMFTDLTNSSLQMQGDLYNAMQSANMYDTSSPVLRQEIQKQIQTYTQTQQQTQQFIGQRLSGLNPTQPFMAQPMGQQQSDAPLYN</sequence>
<proteinExistence type="predicted"/>
<feature type="region of interest" description="Disordered" evidence="1">
    <location>
        <begin position="101"/>
        <end position="124"/>
    </location>
</feature>
<evidence type="ECO:0000313" key="3">
    <source>
        <dbReference type="Proteomes" id="UP000215145"/>
    </source>
</evidence>
<dbReference type="Proteomes" id="UP000215145">
    <property type="component" value="Unassembled WGS sequence"/>
</dbReference>
<name>A0A229P6M1_9BACL</name>
<dbReference type="InterPro" id="IPR012347">
    <property type="entry name" value="Ferritin-like"/>
</dbReference>
<evidence type="ECO:0000313" key="2">
    <source>
        <dbReference type="EMBL" id="OXM17595.1"/>
    </source>
</evidence>
<accession>A0A229P6M1</accession>
<dbReference type="Gene3D" id="1.20.1260.10">
    <property type="match status" value="1"/>
</dbReference>
<gene>
    <name evidence="2" type="ORF">CGZ75_11300</name>
</gene>
<comment type="caution">
    <text evidence="2">The sequence shown here is derived from an EMBL/GenBank/DDBJ whole genome shotgun (WGS) entry which is preliminary data.</text>
</comment>
<keyword evidence="2" id="KW-0167">Capsid protein</keyword>
<evidence type="ECO:0000256" key="1">
    <source>
        <dbReference type="SAM" id="MobiDB-lite"/>
    </source>
</evidence>
<dbReference type="Pfam" id="PF07875">
    <property type="entry name" value="Coat_F"/>
    <property type="match status" value="1"/>
</dbReference>
<keyword evidence="3" id="KW-1185">Reference proteome</keyword>